<dbReference type="RefSeq" id="WP_203831665.1">
    <property type="nucleotide sequence ID" value="NZ_BONH01000002.1"/>
</dbReference>
<dbReference type="AlphaFoldDB" id="A0A8J3K9Z4"/>
<evidence type="ECO:0000313" key="2">
    <source>
        <dbReference type="EMBL" id="GIF96031.1"/>
    </source>
</evidence>
<proteinExistence type="predicted"/>
<dbReference type="InterPro" id="IPR024344">
    <property type="entry name" value="MDMPI_metal-binding"/>
</dbReference>
<reference evidence="2 3" key="1">
    <citation type="submission" date="2021-01" db="EMBL/GenBank/DDBJ databases">
        <title>Whole genome shotgun sequence of Catellatospora citrea NBRC 14495.</title>
        <authorList>
            <person name="Komaki H."/>
            <person name="Tamura T."/>
        </authorList>
    </citation>
    <scope>NUCLEOTIDE SEQUENCE [LARGE SCALE GENOMIC DNA]</scope>
    <source>
        <strain evidence="2 3">NBRC 14495</strain>
    </source>
</reference>
<gene>
    <name evidence="2" type="ORF">Cci01nite_11250</name>
</gene>
<dbReference type="InterPro" id="IPR034660">
    <property type="entry name" value="DinB/YfiT-like"/>
</dbReference>
<keyword evidence="3" id="KW-1185">Reference proteome</keyword>
<dbReference type="Gene3D" id="1.20.120.450">
    <property type="entry name" value="dinb family like domain"/>
    <property type="match status" value="1"/>
</dbReference>
<organism evidence="2 3">
    <name type="scientific">Catellatospora citrea</name>
    <dbReference type="NCBI Taxonomy" id="53366"/>
    <lineage>
        <taxon>Bacteria</taxon>
        <taxon>Bacillati</taxon>
        <taxon>Actinomycetota</taxon>
        <taxon>Actinomycetes</taxon>
        <taxon>Micromonosporales</taxon>
        <taxon>Micromonosporaceae</taxon>
        <taxon>Catellatospora</taxon>
    </lineage>
</organism>
<name>A0A8J3K9Z4_9ACTN</name>
<feature type="domain" description="Mycothiol-dependent maleylpyruvate isomerase metal-binding" evidence="1">
    <location>
        <begin position="16"/>
        <end position="166"/>
    </location>
</feature>
<sequence length="218" mass="23291">MTADAALARVRRHYLDAARAAAELLRDPAVAGAWDRPSALARYTVSGLAGHLAGQVFFAERALRLDRTGDPPLDILSYYDRVAWMNSGHDDPEHQRIRRGSQASAADGPAALSGRVDAAVAGLPGLLADEPVARTVRLPGWAWSLTYDDFLLSRLVELVVHVDDLAVSVHVPAPPPDPAAAELVIDLLTRVAARRHGPLALVRALTRAERAPAGIAAF</sequence>
<dbReference type="Proteomes" id="UP000659904">
    <property type="component" value="Unassembled WGS sequence"/>
</dbReference>
<comment type="caution">
    <text evidence="2">The sequence shown here is derived from an EMBL/GenBank/DDBJ whole genome shotgun (WGS) entry which is preliminary data.</text>
</comment>
<evidence type="ECO:0000259" key="1">
    <source>
        <dbReference type="Pfam" id="PF11716"/>
    </source>
</evidence>
<dbReference type="SUPFAM" id="SSF109854">
    <property type="entry name" value="DinB/YfiT-like putative metalloenzymes"/>
    <property type="match status" value="1"/>
</dbReference>
<dbReference type="GO" id="GO:0046872">
    <property type="term" value="F:metal ion binding"/>
    <property type="evidence" value="ECO:0007669"/>
    <property type="project" value="InterPro"/>
</dbReference>
<dbReference type="EMBL" id="BONH01000002">
    <property type="protein sequence ID" value="GIF96031.1"/>
    <property type="molecule type" value="Genomic_DNA"/>
</dbReference>
<dbReference type="Pfam" id="PF11716">
    <property type="entry name" value="MDMPI_N"/>
    <property type="match status" value="1"/>
</dbReference>
<evidence type="ECO:0000313" key="3">
    <source>
        <dbReference type="Proteomes" id="UP000659904"/>
    </source>
</evidence>
<protein>
    <recommendedName>
        <fullName evidence="1">Mycothiol-dependent maleylpyruvate isomerase metal-binding domain-containing protein</fullName>
    </recommendedName>
</protein>
<accession>A0A8J3K9Z4</accession>